<dbReference type="PANTHER" id="PTHR11571:SF150">
    <property type="entry name" value="GLUTATHIONE S-TRANSFERASE"/>
    <property type="match status" value="1"/>
</dbReference>
<comment type="caution">
    <text evidence="3">The sequence shown here is derived from an EMBL/GenBank/DDBJ whole genome shotgun (WGS) entry which is preliminary data.</text>
</comment>
<dbReference type="InterPro" id="IPR004045">
    <property type="entry name" value="Glutathione_S-Trfase_N"/>
</dbReference>
<dbReference type="Proteomes" id="UP000807716">
    <property type="component" value="Unassembled WGS sequence"/>
</dbReference>
<keyword evidence="4" id="KW-1185">Reference proteome</keyword>
<evidence type="ECO:0000259" key="1">
    <source>
        <dbReference type="PROSITE" id="PS50404"/>
    </source>
</evidence>
<dbReference type="InterPro" id="IPR004046">
    <property type="entry name" value="GST_C"/>
</dbReference>
<dbReference type="SUPFAM" id="SSF47616">
    <property type="entry name" value="GST C-terminal domain-like"/>
    <property type="match status" value="1"/>
</dbReference>
<dbReference type="Gene3D" id="1.20.1050.10">
    <property type="match status" value="1"/>
</dbReference>
<dbReference type="GO" id="GO:0006749">
    <property type="term" value="P:glutathione metabolic process"/>
    <property type="evidence" value="ECO:0007669"/>
    <property type="project" value="TreeGrafter"/>
</dbReference>
<proteinExistence type="predicted"/>
<accession>A0A9P6PY75</accession>
<dbReference type="PROSITE" id="PS50404">
    <property type="entry name" value="GST_NTER"/>
    <property type="match status" value="1"/>
</dbReference>
<name>A0A9P6PY75_9FUNG</name>
<gene>
    <name evidence="3" type="ORF">DFQ27_006204</name>
</gene>
<protein>
    <recommendedName>
        <fullName evidence="5">Glutathione S-transferase</fullName>
    </recommendedName>
</protein>
<dbReference type="Pfam" id="PF14497">
    <property type="entry name" value="GST_C_3"/>
    <property type="match status" value="1"/>
</dbReference>
<dbReference type="Gene3D" id="3.40.30.10">
    <property type="entry name" value="Glutaredoxin"/>
    <property type="match status" value="1"/>
</dbReference>
<dbReference type="InterPro" id="IPR010987">
    <property type="entry name" value="Glutathione-S-Trfase_C-like"/>
</dbReference>
<dbReference type="PANTHER" id="PTHR11571">
    <property type="entry name" value="GLUTATHIONE S-TRANSFERASE"/>
    <property type="match status" value="1"/>
</dbReference>
<evidence type="ECO:0008006" key="5">
    <source>
        <dbReference type="Google" id="ProtNLM"/>
    </source>
</evidence>
<dbReference type="InterPro" id="IPR040079">
    <property type="entry name" value="Glutathione_S-Trfase"/>
</dbReference>
<dbReference type="InterPro" id="IPR050213">
    <property type="entry name" value="GST_superfamily"/>
</dbReference>
<reference evidence="3" key="1">
    <citation type="journal article" date="2020" name="Fungal Divers.">
        <title>Resolving the Mortierellaceae phylogeny through synthesis of multi-gene phylogenetics and phylogenomics.</title>
        <authorList>
            <person name="Vandepol N."/>
            <person name="Liber J."/>
            <person name="Desiro A."/>
            <person name="Na H."/>
            <person name="Kennedy M."/>
            <person name="Barry K."/>
            <person name="Grigoriev I.V."/>
            <person name="Miller A.N."/>
            <person name="O'Donnell K."/>
            <person name="Stajich J.E."/>
            <person name="Bonito G."/>
        </authorList>
    </citation>
    <scope>NUCLEOTIDE SEQUENCE</scope>
    <source>
        <strain evidence="3">BC1065</strain>
    </source>
</reference>
<evidence type="ECO:0000313" key="4">
    <source>
        <dbReference type="Proteomes" id="UP000807716"/>
    </source>
</evidence>
<dbReference type="SFLD" id="SFLDS00019">
    <property type="entry name" value="Glutathione_Transferase_(cytos"/>
    <property type="match status" value="1"/>
</dbReference>
<dbReference type="InterPro" id="IPR036282">
    <property type="entry name" value="Glutathione-S-Trfase_C_sf"/>
</dbReference>
<dbReference type="EMBL" id="JAAAJB010000455">
    <property type="protein sequence ID" value="KAG0255550.1"/>
    <property type="molecule type" value="Genomic_DNA"/>
</dbReference>
<dbReference type="AlphaFoldDB" id="A0A9P6PY75"/>
<dbReference type="GO" id="GO:0004364">
    <property type="term" value="F:glutathione transferase activity"/>
    <property type="evidence" value="ECO:0007669"/>
    <property type="project" value="TreeGrafter"/>
</dbReference>
<dbReference type="PROSITE" id="PS50405">
    <property type="entry name" value="GST_CTER"/>
    <property type="match status" value="1"/>
</dbReference>
<evidence type="ECO:0000259" key="2">
    <source>
        <dbReference type="PROSITE" id="PS50405"/>
    </source>
</evidence>
<dbReference type="SUPFAM" id="SSF52833">
    <property type="entry name" value="Thioredoxin-like"/>
    <property type="match status" value="1"/>
</dbReference>
<dbReference type="OrthoDB" id="414243at2759"/>
<evidence type="ECO:0000313" key="3">
    <source>
        <dbReference type="EMBL" id="KAG0255550.1"/>
    </source>
</evidence>
<feature type="domain" description="GST C-terminal" evidence="2">
    <location>
        <begin position="111"/>
        <end position="247"/>
    </location>
</feature>
<dbReference type="InterPro" id="IPR036249">
    <property type="entry name" value="Thioredoxin-like_sf"/>
</dbReference>
<organism evidence="3 4">
    <name type="scientific">Actinomortierella ambigua</name>
    <dbReference type="NCBI Taxonomy" id="1343610"/>
    <lineage>
        <taxon>Eukaryota</taxon>
        <taxon>Fungi</taxon>
        <taxon>Fungi incertae sedis</taxon>
        <taxon>Mucoromycota</taxon>
        <taxon>Mortierellomycotina</taxon>
        <taxon>Mortierellomycetes</taxon>
        <taxon>Mortierellales</taxon>
        <taxon>Mortierellaceae</taxon>
        <taxon>Actinomortierella</taxon>
    </lineage>
</organism>
<sequence>MVTTYPRLSKQASETKAAALSDKDATFSLLYFDTHGICQPMRNMLALSGAKWKQIYPQDWANEDSADKNSTPFEVMPVLYVHGTNGETVALSESQVIEGYLAKKFGFLGSNEYEEQLIRVFAANNASFWQEILQAMFKTLALPEDERTKAIKAFADTTMTKWVKIHEQHLNANGNNGHYVGDELSLADLRAEAILGVLERLPNLHEHVNEAKTPGLVALKNKMLAHPKIQEWHQTELFKSLRASRHFPALPRASGTGLNDRKGNLKF</sequence>
<feature type="domain" description="GST N-terminal" evidence="1">
    <location>
        <begin position="25"/>
        <end position="109"/>
    </location>
</feature>